<evidence type="ECO:0000313" key="3">
    <source>
        <dbReference type="RefSeq" id="XP_070850502.1"/>
    </source>
</evidence>
<feature type="chain" id="PRO_5047200267" evidence="1">
    <location>
        <begin position="18"/>
        <end position="169"/>
    </location>
</feature>
<gene>
    <name evidence="3" type="primary">LOC108013705</name>
</gene>
<feature type="signal peptide" evidence="1">
    <location>
        <begin position="1"/>
        <end position="17"/>
    </location>
</feature>
<accession>A0ABM4TKL2</accession>
<dbReference type="GeneID" id="108013705"/>
<evidence type="ECO:0000313" key="2">
    <source>
        <dbReference type="Proteomes" id="UP001652628"/>
    </source>
</evidence>
<proteinExistence type="predicted"/>
<sequence>MLAILLILSISGASVQAAEYRLVFEDPNIYSSCTDGPHGSIGVYDAFNMDDMARFHIMHYDRGTWEPTIINHHSPDFCAVMFDENLFWFKYWFGNIVNREELQEQCITTKGTVWVFKPFLMSMRIQNILIPNIRGRYKVVYTFEAFDENNKRRTPSLCFEIRGDAEKIK</sequence>
<dbReference type="RefSeq" id="XP_070850502.1">
    <property type="nucleotide sequence ID" value="XM_070994401.1"/>
</dbReference>
<reference evidence="3" key="2">
    <citation type="submission" date="2025-08" db="UniProtKB">
        <authorList>
            <consortium name="RefSeq"/>
        </authorList>
    </citation>
    <scope>IDENTIFICATION</scope>
</reference>
<organism evidence="2 3">
    <name type="scientific">Drosophila suzukii</name>
    <name type="common">Spotted-wing drosophila fruit fly</name>
    <dbReference type="NCBI Taxonomy" id="28584"/>
    <lineage>
        <taxon>Eukaryota</taxon>
        <taxon>Metazoa</taxon>
        <taxon>Ecdysozoa</taxon>
        <taxon>Arthropoda</taxon>
        <taxon>Hexapoda</taxon>
        <taxon>Insecta</taxon>
        <taxon>Pterygota</taxon>
        <taxon>Neoptera</taxon>
        <taxon>Endopterygota</taxon>
        <taxon>Diptera</taxon>
        <taxon>Brachycera</taxon>
        <taxon>Muscomorpha</taxon>
        <taxon>Ephydroidea</taxon>
        <taxon>Drosophilidae</taxon>
        <taxon>Drosophila</taxon>
        <taxon>Sophophora</taxon>
    </lineage>
</organism>
<reference evidence="2" key="1">
    <citation type="submission" date="2025-05" db="UniProtKB">
        <authorList>
            <consortium name="RefSeq"/>
        </authorList>
    </citation>
    <scope>NUCLEOTIDE SEQUENCE [LARGE SCALE GENOMIC DNA]</scope>
</reference>
<dbReference type="InterPro" id="IPR006601">
    <property type="entry name" value="Uncharacterised_DM11_DROME"/>
</dbReference>
<evidence type="ECO:0000256" key="1">
    <source>
        <dbReference type="SAM" id="SignalP"/>
    </source>
</evidence>
<dbReference type="Proteomes" id="UP001652628">
    <property type="component" value="Chromosome 2L"/>
</dbReference>
<keyword evidence="2" id="KW-1185">Reference proteome</keyword>
<dbReference type="Pfam" id="PF06477">
    <property type="entry name" value="DUF1091"/>
    <property type="match status" value="1"/>
</dbReference>
<keyword evidence="1" id="KW-0732">Signal</keyword>
<protein>
    <submittedName>
        <fullName evidence="3">Uncharacterized protein isoform X2</fullName>
    </submittedName>
</protein>
<dbReference type="SMART" id="SM00675">
    <property type="entry name" value="DM11"/>
    <property type="match status" value="1"/>
</dbReference>
<dbReference type="InterPro" id="IPR010512">
    <property type="entry name" value="DUF1091"/>
</dbReference>
<name>A0ABM4TKL2_DROSZ</name>